<keyword evidence="7 8" id="KW-0349">Heme</keyword>
<dbReference type="InterPro" id="IPR002401">
    <property type="entry name" value="Cyt_P450_E_grp-I"/>
</dbReference>
<proteinExistence type="inferred from homology"/>
<protein>
    <recommendedName>
        <fullName evidence="12">Cytochrome P450</fullName>
    </recommendedName>
</protein>
<dbReference type="InterPro" id="IPR036396">
    <property type="entry name" value="Cyt_P450_sf"/>
</dbReference>
<keyword evidence="3 7" id="KW-0479">Metal-binding</keyword>
<dbReference type="FunFam" id="1.10.630.10:FF:000036">
    <property type="entry name" value="CYtochrome P450 family"/>
    <property type="match status" value="1"/>
</dbReference>
<dbReference type="GO" id="GO:0005506">
    <property type="term" value="F:iron ion binding"/>
    <property type="evidence" value="ECO:0007669"/>
    <property type="project" value="InterPro"/>
</dbReference>
<dbReference type="SUPFAM" id="SSF48264">
    <property type="entry name" value="Cytochrome P450"/>
    <property type="match status" value="1"/>
</dbReference>
<dbReference type="OrthoDB" id="6507093at2759"/>
<dbReference type="GO" id="GO:0006082">
    <property type="term" value="P:organic acid metabolic process"/>
    <property type="evidence" value="ECO:0007669"/>
    <property type="project" value="TreeGrafter"/>
</dbReference>
<dbReference type="EMBL" id="OC854729">
    <property type="protein sequence ID" value="CAD7620183.1"/>
    <property type="molecule type" value="Genomic_DNA"/>
</dbReference>
<dbReference type="Gene3D" id="1.10.630.10">
    <property type="entry name" value="Cytochrome P450"/>
    <property type="match status" value="1"/>
</dbReference>
<dbReference type="PROSITE" id="PS00086">
    <property type="entry name" value="CYTOCHROME_P450"/>
    <property type="match status" value="1"/>
</dbReference>
<dbReference type="GO" id="GO:0006805">
    <property type="term" value="P:xenobiotic metabolic process"/>
    <property type="evidence" value="ECO:0007669"/>
    <property type="project" value="TreeGrafter"/>
</dbReference>
<dbReference type="GO" id="GO:0016712">
    <property type="term" value="F:oxidoreductase activity, acting on paired donors, with incorporation or reduction of molecular oxygen, reduced flavin or flavoprotein as one donor, and incorporation of one atom of oxygen"/>
    <property type="evidence" value="ECO:0007669"/>
    <property type="project" value="TreeGrafter"/>
</dbReference>
<evidence type="ECO:0000256" key="6">
    <source>
        <dbReference type="ARBA" id="ARBA00023033"/>
    </source>
</evidence>
<sequence>MLLPVIYWIYSNALILLISLFTYFVSKQIYSEYEMRKKLPPGPMGLPFVGYLPFLKGEPSKVFVQLAKKYGPVFGIQMGSCPVVVLNDWPSIKEAFSDESALARPKDSLFTALLPSGFGNMSGDVWKEQRRFALHQLRNLGFGKTSMEDHIIDEINHLSKEIDKSIGQAFDLRTLLPISVSNNINSLTFGRRFDYTDTRKKMIDEFLKPDPNLNLAGILAFFPKLGGFVFRNMKFLLPSSLRKVKVILEEIRTMMKTEHDNHAQTLDQNNKRDYFDAFINEMQKSSNGEKTTFNYEMLEGNTLLLFGAGSGTVLTTLEWSLVILAAYPRVQQHIQKEIDEVIGKERSPNFADRNQMPFLQAFIASKDMVISGFKIPKDTQIMANFWAIDNDPNLWENPTEFKPERLLSEDLKTFKKPEHLIPFSYGKRSCPGEILGVVEVFLYLSSLLQKYDIKANHKTDTSLEYNFEFSITPKQSPNISFTKRVHN</sequence>
<name>A0A7R9KCE8_9ACAR</name>
<reference evidence="10" key="1">
    <citation type="submission" date="2020-11" db="EMBL/GenBank/DDBJ databases">
        <authorList>
            <person name="Tran Van P."/>
        </authorList>
    </citation>
    <scope>NUCLEOTIDE SEQUENCE</scope>
</reference>
<comment type="similarity">
    <text evidence="2 8">Belongs to the cytochrome P450 family.</text>
</comment>
<gene>
    <name evidence="10" type="ORF">OSB1V03_LOCUS677</name>
</gene>
<feature type="transmembrane region" description="Helical" evidence="9">
    <location>
        <begin position="6"/>
        <end position="26"/>
    </location>
</feature>
<dbReference type="PANTHER" id="PTHR24300:SF375">
    <property type="entry name" value="CYTOCHROME P450 FAMILY"/>
    <property type="match status" value="1"/>
</dbReference>
<evidence type="ECO:0000256" key="3">
    <source>
        <dbReference type="ARBA" id="ARBA00022723"/>
    </source>
</evidence>
<dbReference type="EMBL" id="CAJPIZ010000154">
    <property type="protein sequence ID" value="CAG2100613.1"/>
    <property type="molecule type" value="Genomic_DNA"/>
</dbReference>
<dbReference type="PRINTS" id="PR00463">
    <property type="entry name" value="EP450I"/>
</dbReference>
<dbReference type="InterPro" id="IPR001128">
    <property type="entry name" value="Cyt_P450"/>
</dbReference>
<dbReference type="PANTHER" id="PTHR24300">
    <property type="entry name" value="CYTOCHROME P450 508A4-RELATED"/>
    <property type="match status" value="1"/>
</dbReference>
<comment type="cofactor">
    <cofactor evidence="1 7">
        <name>heme</name>
        <dbReference type="ChEBI" id="CHEBI:30413"/>
    </cofactor>
</comment>
<dbReference type="AlphaFoldDB" id="A0A7R9KCE8"/>
<keyword evidence="11" id="KW-1185">Reference proteome</keyword>
<dbReference type="GO" id="GO:0020037">
    <property type="term" value="F:heme binding"/>
    <property type="evidence" value="ECO:0007669"/>
    <property type="project" value="InterPro"/>
</dbReference>
<evidence type="ECO:0000256" key="8">
    <source>
        <dbReference type="RuleBase" id="RU000461"/>
    </source>
</evidence>
<dbReference type="InterPro" id="IPR017972">
    <property type="entry name" value="Cyt_P450_CS"/>
</dbReference>
<evidence type="ECO:0000256" key="2">
    <source>
        <dbReference type="ARBA" id="ARBA00010617"/>
    </source>
</evidence>
<evidence type="ECO:0000256" key="1">
    <source>
        <dbReference type="ARBA" id="ARBA00001971"/>
    </source>
</evidence>
<feature type="binding site" description="axial binding residue" evidence="7">
    <location>
        <position position="430"/>
    </location>
    <ligand>
        <name>heme</name>
        <dbReference type="ChEBI" id="CHEBI:30413"/>
    </ligand>
    <ligandPart>
        <name>Fe</name>
        <dbReference type="ChEBI" id="CHEBI:18248"/>
    </ligandPart>
</feature>
<keyword evidence="9" id="KW-0812">Transmembrane</keyword>
<evidence type="ECO:0000313" key="11">
    <source>
        <dbReference type="Proteomes" id="UP000759131"/>
    </source>
</evidence>
<evidence type="ECO:0000256" key="5">
    <source>
        <dbReference type="ARBA" id="ARBA00023004"/>
    </source>
</evidence>
<dbReference type="Proteomes" id="UP000759131">
    <property type="component" value="Unassembled WGS sequence"/>
</dbReference>
<accession>A0A7R9KCE8</accession>
<evidence type="ECO:0000256" key="4">
    <source>
        <dbReference type="ARBA" id="ARBA00023002"/>
    </source>
</evidence>
<keyword evidence="9" id="KW-1133">Transmembrane helix</keyword>
<keyword evidence="6 8" id="KW-0503">Monooxygenase</keyword>
<keyword evidence="9" id="KW-0472">Membrane</keyword>
<evidence type="ECO:0000313" key="10">
    <source>
        <dbReference type="EMBL" id="CAD7620183.1"/>
    </source>
</evidence>
<dbReference type="Pfam" id="PF00067">
    <property type="entry name" value="p450"/>
    <property type="match status" value="2"/>
</dbReference>
<evidence type="ECO:0008006" key="12">
    <source>
        <dbReference type="Google" id="ProtNLM"/>
    </source>
</evidence>
<organism evidence="10">
    <name type="scientific">Medioppia subpectinata</name>
    <dbReference type="NCBI Taxonomy" id="1979941"/>
    <lineage>
        <taxon>Eukaryota</taxon>
        <taxon>Metazoa</taxon>
        <taxon>Ecdysozoa</taxon>
        <taxon>Arthropoda</taxon>
        <taxon>Chelicerata</taxon>
        <taxon>Arachnida</taxon>
        <taxon>Acari</taxon>
        <taxon>Acariformes</taxon>
        <taxon>Sarcoptiformes</taxon>
        <taxon>Oribatida</taxon>
        <taxon>Brachypylina</taxon>
        <taxon>Oppioidea</taxon>
        <taxon>Oppiidae</taxon>
        <taxon>Medioppia</taxon>
    </lineage>
</organism>
<dbReference type="InterPro" id="IPR050182">
    <property type="entry name" value="Cytochrome_P450_fam2"/>
</dbReference>
<evidence type="ECO:0000256" key="7">
    <source>
        <dbReference type="PIRSR" id="PIRSR602401-1"/>
    </source>
</evidence>
<keyword evidence="5 7" id="KW-0408">Iron</keyword>
<dbReference type="GO" id="GO:0005737">
    <property type="term" value="C:cytoplasm"/>
    <property type="evidence" value="ECO:0007669"/>
    <property type="project" value="TreeGrafter"/>
</dbReference>
<evidence type="ECO:0000256" key="9">
    <source>
        <dbReference type="SAM" id="Phobius"/>
    </source>
</evidence>
<dbReference type="PRINTS" id="PR00385">
    <property type="entry name" value="P450"/>
</dbReference>
<keyword evidence="4 8" id="KW-0560">Oxidoreductase</keyword>